<evidence type="ECO:0000256" key="8">
    <source>
        <dbReference type="PROSITE-ProRule" id="PRU10141"/>
    </source>
</evidence>
<dbReference type="PROSITE" id="PS50011">
    <property type="entry name" value="PROTEIN_KINASE_DOM"/>
    <property type="match status" value="1"/>
</dbReference>
<evidence type="ECO:0000256" key="2">
    <source>
        <dbReference type="ARBA" id="ARBA00022527"/>
    </source>
</evidence>
<dbReference type="CDD" id="cd05117">
    <property type="entry name" value="STKc_CAMK"/>
    <property type="match status" value="1"/>
</dbReference>
<dbReference type="EMBL" id="HBHT01010650">
    <property type="protein sequence ID" value="CAD9955021.1"/>
    <property type="molecule type" value="Transcribed_RNA"/>
</dbReference>
<proteinExistence type="inferred from homology"/>
<feature type="compositionally biased region" description="Acidic residues" evidence="9">
    <location>
        <begin position="767"/>
        <end position="777"/>
    </location>
</feature>
<feature type="compositionally biased region" description="Low complexity" evidence="9">
    <location>
        <begin position="14"/>
        <end position="24"/>
    </location>
</feature>
<dbReference type="EMBL" id="HBHT01010651">
    <property type="protein sequence ID" value="CAD9955023.1"/>
    <property type="molecule type" value="Transcribed_RNA"/>
</dbReference>
<feature type="domain" description="Protein kinase" evidence="10">
    <location>
        <begin position="213"/>
        <end position="477"/>
    </location>
</feature>
<keyword evidence="5" id="KW-0418">Kinase</keyword>
<evidence type="ECO:0000256" key="3">
    <source>
        <dbReference type="ARBA" id="ARBA00022679"/>
    </source>
</evidence>
<feature type="compositionally biased region" description="Low complexity" evidence="9">
    <location>
        <begin position="50"/>
        <end position="73"/>
    </location>
</feature>
<feature type="compositionally biased region" description="Basic and acidic residues" evidence="9">
    <location>
        <begin position="1116"/>
        <end position="1127"/>
    </location>
</feature>
<dbReference type="PANTHER" id="PTHR24349">
    <property type="entry name" value="SERINE/THREONINE-PROTEIN KINASE"/>
    <property type="match status" value="1"/>
</dbReference>
<feature type="region of interest" description="Disordered" evidence="9">
    <location>
        <begin position="1001"/>
        <end position="1033"/>
    </location>
</feature>
<keyword evidence="6 8" id="KW-0067">ATP-binding</keyword>
<organism evidence="12">
    <name type="scientific">Entomoneis paludosa</name>
    <dbReference type="NCBI Taxonomy" id="265537"/>
    <lineage>
        <taxon>Eukaryota</taxon>
        <taxon>Sar</taxon>
        <taxon>Stramenopiles</taxon>
        <taxon>Ochrophyta</taxon>
        <taxon>Bacillariophyta</taxon>
        <taxon>Bacillariophyceae</taxon>
        <taxon>Bacillariophycidae</taxon>
        <taxon>Entomoneidaceae</taxon>
        <taxon>Entomoneis</taxon>
    </lineage>
</organism>
<dbReference type="Pfam" id="PF00069">
    <property type="entry name" value="Pkinase"/>
    <property type="match status" value="1"/>
</dbReference>
<evidence type="ECO:0000259" key="11">
    <source>
        <dbReference type="PROSITE" id="PS50222"/>
    </source>
</evidence>
<dbReference type="FunFam" id="1.10.510.10:FF:000571">
    <property type="entry name" value="Maternal embryonic leucine zipper kinase"/>
    <property type="match status" value="1"/>
</dbReference>
<dbReference type="InterPro" id="IPR050205">
    <property type="entry name" value="CDPK_Ser/Thr_kinases"/>
</dbReference>
<evidence type="ECO:0000256" key="5">
    <source>
        <dbReference type="ARBA" id="ARBA00022777"/>
    </source>
</evidence>
<accession>A0A6U2Z8V2</accession>
<dbReference type="GO" id="GO:0005509">
    <property type="term" value="F:calcium ion binding"/>
    <property type="evidence" value="ECO:0007669"/>
    <property type="project" value="InterPro"/>
</dbReference>
<dbReference type="InterPro" id="IPR008271">
    <property type="entry name" value="Ser/Thr_kinase_AS"/>
</dbReference>
<dbReference type="InterPro" id="IPR017441">
    <property type="entry name" value="Protein_kinase_ATP_BS"/>
</dbReference>
<dbReference type="PROSITE" id="PS00107">
    <property type="entry name" value="PROTEIN_KINASE_ATP"/>
    <property type="match status" value="1"/>
</dbReference>
<feature type="binding site" evidence="8">
    <location>
        <position position="242"/>
    </location>
    <ligand>
        <name>ATP</name>
        <dbReference type="ChEBI" id="CHEBI:30616"/>
    </ligand>
</feature>
<feature type="domain" description="EF-hand" evidence="11">
    <location>
        <begin position="530"/>
        <end position="565"/>
    </location>
</feature>
<protein>
    <recommendedName>
        <fullName evidence="14">Calmodulin</fullName>
    </recommendedName>
</protein>
<dbReference type="GO" id="GO:0004674">
    <property type="term" value="F:protein serine/threonine kinase activity"/>
    <property type="evidence" value="ECO:0007669"/>
    <property type="project" value="UniProtKB-KW"/>
</dbReference>
<dbReference type="SUPFAM" id="SSF56112">
    <property type="entry name" value="Protein kinase-like (PK-like)"/>
    <property type="match status" value="1"/>
</dbReference>
<evidence type="ECO:0000256" key="9">
    <source>
        <dbReference type="SAM" id="MobiDB-lite"/>
    </source>
</evidence>
<dbReference type="GO" id="GO:0005524">
    <property type="term" value="F:ATP binding"/>
    <property type="evidence" value="ECO:0007669"/>
    <property type="project" value="UniProtKB-UniRule"/>
</dbReference>
<dbReference type="SMART" id="SM00054">
    <property type="entry name" value="EFh"/>
    <property type="match status" value="2"/>
</dbReference>
<feature type="compositionally biased region" description="Polar residues" evidence="9">
    <location>
        <begin position="868"/>
        <end position="878"/>
    </location>
</feature>
<evidence type="ECO:0008006" key="14">
    <source>
        <dbReference type="Google" id="ProtNLM"/>
    </source>
</evidence>
<dbReference type="FunFam" id="1.10.238.10:FF:000788">
    <property type="entry name" value="Predicted protein"/>
    <property type="match status" value="1"/>
</dbReference>
<keyword evidence="2" id="KW-0723">Serine/threonine-protein kinase</keyword>
<sequence length="1157" mass="126102">MPRFPFFRKKDKPAAPSAPGGKPPLNSAKSEGFLKRAKKSGREERSAPKSASSRSLQSTGGSSKGSSHGPSNGKDSSADKKQKNPPMRNGGSEATTDHEDDNSNHGPHSQHHDGNTASSNASVGTHSDDNLDDHSSHGSTGTSSSNFKKASLRRSGSLSSSTTLNPKTLAHSTSAIGLDEMIEDRREIGTLGQNVVHIEVPFGKPIEEVYDGVHNGPVLGSGISGMVRLVAHKATGLKYAVKVLDLGLVETPTGLQQLREEIFIMCQLDHPNIVRLEEVYESHTEIYLVQELCLGGELFDRLDEQPDYHYTEAECARLVKQMLSAVRYLHSKGIIHRDLKLENFLFSSVHPDSELKMIDFGLSKHFSYGEVHHEAVGTPYTVAPEVIRGSYDERCDIWAIGVIAFLLLSGEPPFGGCGGPEPLMTVRSNILQGLYHFEPEEIWSLVTPHAVRFIKSLLVTEPQARPTAQNAQKHEWFQEWARRRARSNGGTPEAGNCLNPNVVKALVNFKEFSDMRKLLCEVLSFTLLPDQIRDLRREFEKMDTDGSGEISLAALKQVLMQNAGAGSLGALTEEEVTDIFDAMRVRKTETRIHWHEFIAAGLSQCSVDDRNLRLAFERLDSDHKGYITLDDIMDLMGSDALQSEEAMRRMWGDSIKAVKCQHARITYDDFLLLMKGQTREGPHPNAPLSTQSSLVNLKGIPESESVDALSSEGSLKLETPVAVTTTPDNSNHGNFAVVPPIPSLRAPGAAGSLSAPATPADHKLMIDIDDGDDDGEPMESPLSMDDEMPPGTLTPPLTPERGAKDYLSPRTSGKHQLDLPLTGAPKSPLLQSAGLLMPDIPRGEPIIRRRSRSLGNSSDEVDHPQPTTPNGRQLSNVSEDASGDFHVMADAVRDLLLPETDHGAHVPAELDEVVKDKTKSALVVNRRLYRAHRQMRMAVLEASKRFEEQQAEHARDVILAQREESEKQNPHAVIHAGLVMRHGHSKQVSSEAIRAMLDKDRAEQQSLVEKATRRGGRGRRSRKKTISDMSGMMSMGSEDFGVVAAKAIGSSSNTPPAEFVGSTRSIGSGTTPPASEPFTPESSGSMVVIPEQARPRNKLKDEPSPLGTPPLPKAATPKDGDKAKDGPTRGATVPGNFRKTSDPFGSQGKYGGINTWK</sequence>
<dbReference type="AlphaFoldDB" id="A0A6U2Z8V2"/>
<feature type="compositionally biased region" description="Basic residues" evidence="9">
    <location>
        <begin position="1"/>
        <end position="11"/>
    </location>
</feature>
<feature type="compositionally biased region" description="Polar residues" evidence="9">
    <location>
        <begin position="1062"/>
        <end position="1073"/>
    </location>
</feature>
<dbReference type="PROSITE" id="PS00108">
    <property type="entry name" value="PROTEIN_KINASE_ST"/>
    <property type="match status" value="1"/>
</dbReference>
<feature type="region of interest" description="Disordered" evidence="9">
    <location>
        <begin position="1050"/>
        <end position="1157"/>
    </location>
</feature>
<feature type="domain" description="EF-hand" evidence="11">
    <location>
        <begin position="607"/>
        <end position="642"/>
    </location>
</feature>
<feature type="compositionally biased region" description="Low complexity" evidence="9">
    <location>
        <begin position="153"/>
        <end position="164"/>
    </location>
</feature>
<dbReference type="InterPro" id="IPR011992">
    <property type="entry name" value="EF-hand-dom_pair"/>
</dbReference>
<evidence type="ECO:0000256" key="1">
    <source>
        <dbReference type="ARBA" id="ARBA00001946"/>
    </source>
</evidence>
<dbReference type="Gene3D" id="1.10.238.10">
    <property type="entry name" value="EF-hand"/>
    <property type="match status" value="1"/>
</dbReference>
<comment type="cofactor">
    <cofactor evidence="1">
        <name>Mg(2+)</name>
        <dbReference type="ChEBI" id="CHEBI:18420"/>
    </cofactor>
</comment>
<feature type="region of interest" description="Disordered" evidence="9">
    <location>
        <begin position="852"/>
        <end position="878"/>
    </location>
</feature>
<dbReference type="Gene3D" id="3.30.200.20">
    <property type="entry name" value="Phosphorylase Kinase, domain 1"/>
    <property type="match status" value="1"/>
</dbReference>
<feature type="region of interest" description="Disordered" evidence="9">
    <location>
        <begin position="766"/>
        <end position="826"/>
    </location>
</feature>
<feature type="compositionally biased region" description="Basic and acidic residues" evidence="9">
    <location>
        <begin position="126"/>
        <end position="136"/>
    </location>
</feature>
<feature type="compositionally biased region" description="Basic residues" evidence="9">
    <location>
        <begin position="1013"/>
        <end position="1024"/>
    </location>
</feature>
<feature type="region of interest" description="Disordered" evidence="9">
    <location>
        <begin position="1"/>
        <end position="166"/>
    </location>
</feature>
<reference evidence="12" key="1">
    <citation type="submission" date="2021-01" db="EMBL/GenBank/DDBJ databases">
        <authorList>
            <person name="Corre E."/>
            <person name="Pelletier E."/>
            <person name="Niang G."/>
            <person name="Scheremetjew M."/>
            <person name="Finn R."/>
            <person name="Kale V."/>
            <person name="Holt S."/>
            <person name="Cochrane G."/>
            <person name="Meng A."/>
            <person name="Brown T."/>
            <person name="Cohen L."/>
        </authorList>
    </citation>
    <scope>NUCLEOTIDE SEQUENCE</scope>
    <source>
        <strain evidence="12">CCMP125</strain>
    </source>
</reference>
<dbReference type="InterPro" id="IPR000719">
    <property type="entry name" value="Prot_kinase_dom"/>
</dbReference>
<name>A0A6U2Z8V2_9STRA</name>
<dbReference type="SMART" id="SM00220">
    <property type="entry name" value="S_TKc"/>
    <property type="match status" value="1"/>
</dbReference>
<dbReference type="SUPFAM" id="SSF47473">
    <property type="entry name" value="EF-hand"/>
    <property type="match status" value="1"/>
</dbReference>
<evidence type="ECO:0000313" key="13">
    <source>
        <dbReference type="EMBL" id="CAD9955023.1"/>
    </source>
</evidence>
<feature type="compositionally biased region" description="Polar residues" evidence="9">
    <location>
        <begin position="115"/>
        <end position="125"/>
    </location>
</feature>
<evidence type="ECO:0000256" key="4">
    <source>
        <dbReference type="ARBA" id="ARBA00022741"/>
    </source>
</evidence>
<keyword evidence="3" id="KW-0808">Transferase</keyword>
<evidence type="ECO:0000259" key="10">
    <source>
        <dbReference type="PROSITE" id="PS50011"/>
    </source>
</evidence>
<evidence type="ECO:0000256" key="6">
    <source>
        <dbReference type="ARBA" id="ARBA00022840"/>
    </source>
</evidence>
<gene>
    <name evidence="12" type="ORF">APAL1065_LOCUS7121</name>
    <name evidence="13" type="ORF">APAL1065_LOCUS7122</name>
</gene>
<dbReference type="PROSITE" id="PS50222">
    <property type="entry name" value="EF_HAND_2"/>
    <property type="match status" value="2"/>
</dbReference>
<dbReference type="InterPro" id="IPR011009">
    <property type="entry name" value="Kinase-like_dom_sf"/>
</dbReference>
<evidence type="ECO:0000313" key="12">
    <source>
        <dbReference type="EMBL" id="CAD9955021.1"/>
    </source>
</evidence>
<dbReference type="Gene3D" id="1.10.510.10">
    <property type="entry name" value="Transferase(Phosphotransferase) domain 1"/>
    <property type="match status" value="1"/>
</dbReference>
<dbReference type="InterPro" id="IPR002048">
    <property type="entry name" value="EF_hand_dom"/>
</dbReference>
<keyword evidence="4 8" id="KW-0547">Nucleotide-binding</keyword>
<comment type="similarity">
    <text evidence="7">Belongs to the protein kinase superfamily. Ser/Thr protein kinase family. CDPK subfamily.</text>
</comment>
<evidence type="ECO:0000256" key="7">
    <source>
        <dbReference type="ARBA" id="ARBA00024334"/>
    </source>
</evidence>